<reference evidence="9" key="1">
    <citation type="journal article" date="2015" name="Nature">
        <title>Complex archaea that bridge the gap between prokaryotes and eukaryotes.</title>
        <authorList>
            <person name="Spang A."/>
            <person name="Saw J.H."/>
            <person name="Jorgensen S.L."/>
            <person name="Zaremba-Niedzwiedzka K."/>
            <person name="Martijn J."/>
            <person name="Lind A.E."/>
            <person name="van Eijk R."/>
            <person name="Schleper C."/>
            <person name="Guy L."/>
            <person name="Ettema T.J."/>
        </authorList>
    </citation>
    <scope>NUCLEOTIDE SEQUENCE</scope>
</reference>
<evidence type="ECO:0000256" key="6">
    <source>
        <dbReference type="ARBA" id="ARBA00023004"/>
    </source>
</evidence>
<dbReference type="GO" id="GO:0051539">
    <property type="term" value="F:4 iron, 4 sulfur cluster binding"/>
    <property type="evidence" value="ECO:0007669"/>
    <property type="project" value="UniProtKB-KW"/>
</dbReference>
<evidence type="ECO:0000256" key="2">
    <source>
        <dbReference type="ARBA" id="ARBA00022485"/>
    </source>
</evidence>
<feature type="domain" description="4Fe-4S ferredoxin-type" evidence="8">
    <location>
        <begin position="36"/>
        <end position="63"/>
    </location>
</feature>
<dbReference type="InterPro" id="IPR017896">
    <property type="entry name" value="4Fe4S_Fe-S-bd"/>
</dbReference>
<organism evidence="9">
    <name type="scientific">marine sediment metagenome</name>
    <dbReference type="NCBI Taxonomy" id="412755"/>
    <lineage>
        <taxon>unclassified sequences</taxon>
        <taxon>metagenomes</taxon>
        <taxon>ecological metagenomes</taxon>
    </lineage>
</organism>
<evidence type="ECO:0000313" key="9">
    <source>
        <dbReference type="EMBL" id="KKM81044.1"/>
    </source>
</evidence>
<keyword evidence="2" id="KW-0004">4Fe-4S</keyword>
<gene>
    <name evidence="9" type="ORF">LCGC14_1333750</name>
</gene>
<dbReference type="EMBL" id="LAZR01008087">
    <property type="protein sequence ID" value="KKM81044.1"/>
    <property type="molecule type" value="Genomic_DNA"/>
</dbReference>
<dbReference type="SUPFAM" id="SSF54862">
    <property type="entry name" value="4Fe-4S ferredoxins"/>
    <property type="match status" value="1"/>
</dbReference>
<keyword evidence="5" id="KW-0249">Electron transport</keyword>
<evidence type="ECO:0000256" key="7">
    <source>
        <dbReference type="ARBA" id="ARBA00023014"/>
    </source>
</evidence>
<keyword evidence="6" id="KW-0408">Iron</keyword>
<evidence type="ECO:0000256" key="1">
    <source>
        <dbReference type="ARBA" id="ARBA00022448"/>
    </source>
</evidence>
<name>A0A0F9KFN3_9ZZZZ</name>
<evidence type="ECO:0000259" key="8">
    <source>
        <dbReference type="PROSITE" id="PS51379"/>
    </source>
</evidence>
<dbReference type="AlphaFoldDB" id="A0A0F9KFN3"/>
<dbReference type="PANTHER" id="PTHR43687">
    <property type="entry name" value="ADENYLYLSULFATE REDUCTASE, BETA SUBUNIT"/>
    <property type="match status" value="1"/>
</dbReference>
<dbReference type="Pfam" id="PF14697">
    <property type="entry name" value="Fer4_21"/>
    <property type="match status" value="1"/>
</dbReference>
<dbReference type="InterPro" id="IPR050572">
    <property type="entry name" value="Fe-S_Ferredoxin"/>
</dbReference>
<accession>A0A0F9KFN3</accession>
<comment type="caution">
    <text evidence="9">The sequence shown here is derived from an EMBL/GenBank/DDBJ whole genome shotgun (WGS) entry which is preliminary data.</text>
</comment>
<evidence type="ECO:0000256" key="3">
    <source>
        <dbReference type="ARBA" id="ARBA00022723"/>
    </source>
</evidence>
<dbReference type="InterPro" id="IPR017900">
    <property type="entry name" value="4Fe4S_Fe_S_CS"/>
</dbReference>
<sequence>MADQYSHYEIDTKKCVGCGLCAQNCPVSVISGDPGKTHVIDQEGCIKCNACFDVCPYEAVIRS</sequence>
<evidence type="ECO:0000256" key="5">
    <source>
        <dbReference type="ARBA" id="ARBA00022982"/>
    </source>
</evidence>
<dbReference type="PROSITE" id="PS51379">
    <property type="entry name" value="4FE4S_FER_2"/>
    <property type="match status" value="2"/>
</dbReference>
<evidence type="ECO:0000256" key="4">
    <source>
        <dbReference type="ARBA" id="ARBA00022737"/>
    </source>
</evidence>
<protein>
    <recommendedName>
        <fullName evidence="8">4Fe-4S ferredoxin-type domain-containing protein</fullName>
    </recommendedName>
</protein>
<dbReference type="PROSITE" id="PS00198">
    <property type="entry name" value="4FE4S_FER_1"/>
    <property type="match status" value="2"/>
</dbReference>
<keyword evidence="4" id="KW-0677">Repeat</keyword>
<keyword evidence="7" id="KW-0411">Iron-sulfur</keyword>
<dbReference type="PANTHER" id="PTHR43687:SF6">
    <property type="entry name" value="L-ASPARTATE SEMIALDEHYDE SULFURTRANSFERASE IRON-SULFUR SUBUNIT"/>
    <property type="match status" value="1"/>
</dbReference>
<dbReference type="Gene3D" id="3.30.70.20">
    <property type="match status" value="2"/>
</dbReference>
<keyword evidence="1" id="KW-0813">Transport</keyword>
<feature type="domain" description="4Fe-4S ferredoxin-type" evidence="8">
    <location>
        <begin position="6"/>
        <end position="35"/>
    </location>
</feature>
<proteinExistence type="predicted"/>
<dbReference type="GO" id="GO:0046872">
    <property type="term" value="F:metal ion binding"/>
    <property type="evidence" value="ECO:0007669"/>
    <property type="project" value="UniProtKB-KW"/>
</dbReference>
<keyword evidence="3" id="KW-0479">Metal-binding</keyword>